<gene>
    <name evidence="1" type="ORF">K490DRAFT_58674</name>
</gene>
<sequence length="124" mass="13155">MPPIPLLFTLDGSSRHEVILVDPSDTDFSALASTIQSTIATSKNCEEFMAKYKKKPEQGDSGYGDGGEKVGSVKVRWATAAGAGRDAKSWPATTEVTEENVEAVLRLVELGGGRDVLEVKVGGE</sequence>
<dbReference type="AlphaFoldDB" id="A0A9P4LVM9"/>
<dbReference type="OrthoDB" id="4415650at2759"/>
<proteinExistence type="predicted"/>
<accession>A0A9P4LVM9</accession>
<comment type="caution">
    <text evidence="1">The sequence shown here is derived from an EMBL/GenBank/DDBJ whole genome shotgun (WGS) entry which is preliminary data.</text>
</comment>
<dbReference type="Proteomes" id="UP000799776">
    <property type="component" value="Unassembled WGS sequence"/>
</dbReference>
<keyword evidence="2" id="KW-1185">Reference proteome</keyword>
<evidence type="ECO:0000313" key="2">
    <source>
        <dbReference type="Proteomes" id="UP000799776"/>
    </source>
</evidence>
<reference evidence="1" key="1">
    <citation type="journal article" date="2020" name="Stud. Mycol.">
        <title>101 Dothideomycetes genomes: a test case for predicting lifestyles and emergence of pathogens.</title>
        <authorList>
            <person name="Haridas S."/>
            <person name="Albert R."/>
            <person name="Binder M."/>
            <person name="Bloem J."/>
            <person name="Labutti K."/>
            <person name="Salamov A."/>
            <person name="Andreopoulos B."/>
            <person name="Baker S."/>
            <person name="Barry K."/>
            <person name="Bills G."/>
            <person name="Bluhm B."/>
            <person name="Cannon C."/>
            <person name="Castanera R."/>
            <person name="Culley D."/>
            <person name="Daum C."/>
            <person name="Ezra D."/>
            <person name="Gonzalez J."/>
            <person name="Henrissat B."/>
            <person name="Kuo A."/>
            <person name="Liang C."/>
            <person name="Lipzen A."/>
            <person name="Lutzoni F."/>
            <person name="Magnuson J."/>
            <person name="Mondo S."/>
            <person name="Nolan M."/>
            <person name="Ohm R."/>
            <person name="Pangilinan J."/>
            <person name="Park H.-J."/>
            <person name="Ramirez L."/>
            <person name="Alfaro M."/>
            <person name="Sun H."/>
            <person name="Tritt A."/>
            <person name="Yoshinaga Y."/>
            <person name="Zwiers L.-H."/>
            <person name="Turgeon B."/>
            <person name="Goodwin S."/>
            <person name="Spatafora J."/>
            <person name="Crous P."/>
            <person name="Grigoriev I."/>
        </authorList>
    </citation>
    <scope>NUCLEOTIDE SEQUENCE</scope>
    <source>
        <strain evidence="1">CBS 121410</strain>
    </source>
</reference>
<evidence type="ECO:0000313" key="1">
    <source>
        <dbReference type="EMBL" id="KAF2085529.1"/>
    </source>
</evidence>
<dbReference type="EMBL" id="ML978730">
    <property type="protein sequence ID" value="KAF2085529.1"/>
    <property type="molecule type" value="Genomic_DNA"/>
</dbReference>
<organism evidence="1 2">
    <name type="scientific">Saccharata proteae CBS 121410</name>
    <dbReference type="NCBI Taxonomy" id="1314787"/>
    <lineage>
        <taxon>Eukaryota</taxon>
        <taxon>Fungi</taxon>
        <taxon>Dikarya</taxon>
        <taxon>Ascomycota</taxon>
        <taxon>Pezizomycotina</taxon>
        <taxon>Dothideomycetes</taxon>
        <taxon>Dothideomycetes incertae sedis</taxon>
        <taxon>Botryosphaeriales</taxon>
        <taxon>Saccharataceae</taxon>
        <taxon>Saccharata</taxon>
    </lineage>
</organism>
<protein>
    <submittedName>
        <fullName evidence="1">Uncharacterized protein</fullName>
    </submittedName>
</protein>
<name>A0A9P4LVM9_9PEZI</name>